<dbReference type="SUPFAM" id="SSF53163">
    <property type="entry name" value="HybD-like"/>
    <property type="match status" value="1"/>
</dbReference>
<evidence type="ECO:0008006" key="7">
    <source>
        <dbReference type="Google" id="ProtNLM"/>
    </source>
</evidence>
<comment type="caution">
    <text evidence="5">The sequence shown here is derived from an EMBL/GenBank/DDBJ whole genome shotgun (WGS) entry which is preliminary data.</text>
</comment>
<dbReference type="InterPro" id="IPR000671">
    <property type="entry name" value="Peptidase_A31"/>
</dbReference>
<dbReference type="GO" id="GO:0004190">
    <property type="term" value="F:aspartic-type endopeptidase activity"/>
    <property type="evidence" value="ECO:0007669"/>
    <property type="project" value="UniProtKB-KW"/>
</dbReference>
<sequence length="192" mass="20380">MTENYSIYGNGEILVIGMGNVLMQDEGVGVRAIEELESRFIITSSPGGVDIMDGGTTGTELLEPMRGVKHLIVADAINTGAPAGTIVRIADDQVPAFFQTKLSNHQLGLSDLLALMTLSGDAPEHVTIIGMVPHHLENKLGLSDEAKAGLSEMVAMLVRELASLGVKFAKRDECLPCYWAEQAKLEAAGSCA</sequence>
<proteinExistence type="inferred from homology"/>
<dbReference type="STRING" id="28181.BEN30_14550"/>
<keyword evidence="6" id="KW-1185">Reference proteome</keyword>
<name>A0A1E5Q4V4_9PROT</name>
<accession>A0A1E5Q4V4</accession>
<dbReference type="GO" id="GO:0016485">
    <property type="term" value="P:protein processing"/>
    <property type="evidence" value="ECO:0007669"/>
    <property type="project" value="TreeGrafter"/>
</dbReference>
<dbReference type="NCBIfam" id="TIGR00072">
    <property type="entry name" value="hydrog_prot"/>
    <property type="match status" value="1"/>
</dbReference>
<dbReference type="PANTHER" id="PTHR30302:SF1">
    <property type="entry name" value="HYDROGENASE 2 MATURATION PROTEASE"/>
    <property type="match status" value="1"/>
</dbReference>
<keyword evidence="2" id="KW-0645">Protease</keyword>
<gene>
    <name evidence="5" type="ORF">BEN30_14550</name>
</gene>
<evidence type="ECO:0000256" key="3">
    <source>
        <dbReference type="ARBA" id="ARBA00022750"/>
    </source>
</evidence>
<keyword evidence="3" id="KW-0064">Aspartyl protease</keyword>
<dbReference type="OrthoDB" id="9792731at2"/>
<dbReference type="InterPro" id="IPR023430">
    <property type="entry name" value="Pept_HybD-like_dom_sf"/>
</dbReference>
<organism evidence="5 6">
    <name type="scientific">Magnetovibrio blakemorei</name>
    <dbReference type="NCBI Taxonomy" id="28181"/>
    <lineage>
        <taxon>Bacteria</taxon>
        <taxon>Pseudomonadati</taxon>
        <taxon>Pseudomonadota</taxon>
        <taxon>Alphaproteobacteria</taxon>
        <taxon>Rhodospirillales</taxon>
        <taxon>Magnetovibrionaceae</taxon>
        <taxon>Magnetovibrio</taxon>
    </lineage>
</organism>
<evidence type="ECO:0000313" key="6">
    <source>
        <dbReference type="Proteomes" id="UP000095347"/>
    </source>
</evidence>
<evidence type="ECO:0000256" key="1">
    <source>
        <dbReference type="ARBA" id="ARBA00006814"/>
    </source>
</evidence>
<dbReference type="Proteomes" id="UP000095347">
    <property type="component" value="Unassembled WGS sequence"/>
</dbReference>
<dbReference type="PRINTS" id="PR00446">
    <property type="entry name" value="HYDRGNUPTAKE"/>
</dbReference>
<dbReference type="CDD" id="cd06062">
    <property type="entry name" value="H2MP_MemB-H2up"/>
    <property type="match status" value="1"/>
</dbReference>
<evidence type="ECO:0000256" key="2">
    <source>
        <dbReference type="ARBA" id="ARBA00022670"/>
    </source>
</evidence>
<reference evidence="6" key="1">
    <citation type="submission" date="2016-07" db="EMBL/GenBank/DDBJ databases">
        <authorList>
            <person name="Florea S."/>
            <person name="Webb J.S."/>
            <person name="Jaromczyk J."/>
            <person name="Schardl C.L."/>
        </authorList>
    </citation>
    <scope>NUCLEOTIDE SEQUENCE [LARGE SCALE GENOMIC DNA]</scope>
    <source>
        <strain evidence="6">MV-1</strain>
    </source>
</reference>
<dbReference type="PANTHER" id="PTHR30302">
    <property type="entry name" value="HYDROGENASE 1 MATURATION PROTEASE"/>
    <property type="match status" value="1"/>
</dbReference>
<dbReference type="GO" id="GO:0008047">
    <property type="term" value="F:enzyme activator activity"/>
    <property type="evidence" value="ECO:0007669"/>
    <property type="project" value="InterPro"/>
</dbReference>
<evidence type="ECO:0000313" key="5">
    <source>
        <dbReference type="EMBL" id="OEJ65335.1"/>
    </source>
</evidence>
<dbReference type="Pfam" id="PF01750">
    <property type="entry name" value="HycI"/>
    <property type="match status" value="1"/>
</dbReference>
<dbReference type="EMBL" id="MCGG01000052">
    <property type="protein sequence ID" value="OEJ65335.1"/>
    <property type="molecule type" value="Genomic_DNA"/>
</dbReference>
<protein>
    <recommendedName>
        <fullName evidence="7">Hydrogenase expression/formation protein</fullName>
    </recommendedName>
</protein>
<dbReference type="RefSeq" id="WP_069958794.1">
    <property type="nucleotide sequence ID" value="NZ_MCGG01000052.1"/>
</dbReference>
<comment type="similarity">
    <text evidence="1">Belongs to the peptidase A31 family.</text>
</comment>
<keyword evidence="4" id="KW-0378">Hydrolase</keyword>
<dbReference type="AlphaFoldDB" id="A0A1E5Q4V4"/>
<dbReference type="Gene3D" id="3.40.50.1450">
    <property type="entry name" value="HybD-like"/>
    <property type="match status" value="1"/>
</dbReference>
<evidence type="ECO:0000256" key="4">
    <source>
        <dbReference type="ARBA" id="ARBA00022801"/>
    </source>
</evidence>